<evidence type="ECO:0000313" key="2">
    <source>
        <dbReference type="EMBL" id="KAG5552497.1"/>
    </source>
</evidence>
<protein>
    <recommendedName>
        <fullName evidence="4">Transposase</fullName>
    </recommendedName>
</protein>
<proteinExistence type="predicted"/>
<name>A0AAV6KJH7_9ERIC</name>
<feature type="region of interest" description="Disordered" evidence="1">
    <location>
        <begin position="1"/>
        <end position="21"/>
    </location>
</feature>
<dbReference type="PANTHER" id="PTHR33144:SF55">
    <property type="entry name" value="CHROMATIN REMODELER BROMODOMAIN FAMILY"/>
    <property type="match status" value="1"/>
</dbReference>
<organism evidence="2 3">
    <name type="scientific">Rhododendron griersonianum</name>
    <dbReference type="NCBI Taxonomy" id="479676"/>
    <lineage>
        <taxon>Eukaryota</taxon>
        <taxon>Viridiplantae</taxon>
        <taxon>Streptophyta</taxon>
        <taxon>Embryophyta</taxon>
        <taxon>Tracheophyta</taxon>
        <taxon>Spermatophyta</taxon>
        <taxon>Magnoliopsida</taxon>
        <taxon>eudicotyledons</taxon>
        <taxon>Gunneridae</taxon>
        <taxon>Pentapetalae</taxon>
        <taxon>asterids</taxon>
        <taxon>Ericales</taxon>
        <taxon>Ericaceae</taxon>
        <taxon>Ericoideae</taxon>
        <taxon>Rhodoreae</taxon>
        <taxon>Rhododendron</taxon>
    </lineage>
</organism>
<feature type="region of interest" description="Disordered" evidence="1">
    <location>
        <begin position="305"/>
        <end position="354"/>
    </location>
</feature>
<keyword evidence="3" id="KW-1185">Reference proteome</keyword>
<accession>A0AAV6KJH7</accession>
<sequence length="354" mass="40210">MAPTTRNTGRALLEPDSNQSQEVNMNAAAVVQPLNEPGSRKKVKRARGPTFMCKVWGQHDNERVQVLFNDKGQPISNYSILSHFLGTIARNGKYAPLQYKTWHKMPRVFKEDMFALVLQKFDFSPGHKRWILKSLSKKWRNWKATVKRDHYDSDLPIEEQIHSPPDRVQADQWKELVKYWHEDAKAKNLGHDPSRAHMFLTCFTNDGKVSNEELRKKIEKMKELSEQVPEGELDSSGPNDVFSKAMGKEKSGSVRMYGLGVCPSDVWGDVPSSGTSYRMSMEWKTELDKTNQKLEELANLYLQSQANGANSSNTRVTSPNIPVTSPNQHIGSSTSTTQRGRVKVVRDDDDGFVE</sequence>
<evidence type="ECO:0008006" key="4">
    <source>
        <dbReference type="Google" id="ProtNLM"/>
    </source>
</evidence>
<dbReference type="InterPro" id="IPR004252">
    <property type="entry name" value="Probable_transposase_24"/>
</dbReference>
<dbReference type="Proteomes" id="UP000823749">
    <property type="component" value="Chromosome 4"/>
</dbReference>
<dbReference type="AlphaFoldDB" id="A0AAV6KJH7"/>
<feature type="compositionally biased region" description="Polar residues" evidence="1">
    <location>
        <begin position="305"/>
        <end position="338"/>
    </location>
</feature>
<dbReference type="PANTHER" id="PTHR33144">
    <property type="entry name" value="OS10G0409366 PROTEIN-RELATED"/>
    <property type="match status" value="1"/>
</dbReference>
<gene>
    <name evidence="2" type="ORF">RHGRI_010547</name>
</gene>
<dbReference type="Pfam" id="PF03004">
    <property type="entry name" value="Transposase_24"/>
    <property type="match status" value="1"/>
</dbReference>
<reference evidence="2" key="1">
    <citation type="submission" date="2020-08" db="EMBL/GenBank/DDBJ databases">
        <title>Plant Genome Project.</title>
        <authorList>
            <person name="Zhang R.-G."/>
        </authorList>
    </citation>
    <scope>NUCLEOTIDE SEQUENCE</scope>
    <source>
        <strain evidence="2">WSP0</strain>
        <tissue evidence="2">Leaf</tissue>
    </source>
</reference>
<evidence type="ECO:0000313" key="3">
    <source>
        <dbReference type="Proteomes" id="UP000823749"/>
    </source>
</evidence>
<evidence type="ECO:0000256" key="1">
    <source>
        <dbReference type="SAM" id="MobiDB-lite"/>
    </source>
</evidence>
<comment type="caution">
    <text evidence="2">The sequence shown here is derived from an EMBL/GenBank/DDBJ whole genome shotgun (WGS) entry which is preliminary data.</text>
</comment>
<dbReference type="EMBL" id="JACTNZ010000004">
    <property type="protein sequence ID" value="KAG5552497.1"/>
    <property type="molecule type" value="Genomic_DNA"/>
</dbReference>